<feature type="domain" description="Cyanovirin-N" evidence="1">
    <location>
        <begin position="2"/>
        <end position="98"/>
    </location>
</feature>
<dbReference type="SMART" id="SM01111">
    <property type="entry name" value="CVNH"/>
    <property type="match status" value="2"/>
</dbReference>
<dbReference type="Pfam" id="PF08881">
    <property type="entry name" value="CVNH"/>
    <property type="match status" value="2"/>
</dbReference>
<reference evidence="2 3" key="1">
    <citation type="submission" date="2014-04" db="EMBL/GenBank/DDBJ databases">
        <authorList>
            <consortium name="DOE Joint Genome Institute"/>
            <person name="Kuo A."/>
            <person name="Girlanda M."/>
            <person name="Perotto S."/>
            <person name="Kohler A."/>
            <person name="Nagy L.G."/>
            <person name="Floudas D."/>
            <person name="Copeland A."/>
            <person name="Barry K.W."/>
            <person name="Cichocki N."/>
            <person name="Veneault-Fourrey C."/>
            <person name="LaButti K."/>
            <person name="Lindquist E.A."/>
            <person name="Lipzen A."/>
            <person name="Lundell T."/>
            <person name="Morin E."/>
            <person name="Murat C."/>
            <person name="Sun H."/>
            <person name="Tunlid A."/>
            <person name="Henrissat B."/>
            <person name="Grigoriev I.V."/>
            <person name="Hibbett D.S."/>
            <person name="Martin F."/>
            <person name="Nordberg H.P."/>
            <person name="Cantor M.N."/>
            <person name="Hua S.X."/>
        </authorList>
    </citation>
    <scope>NUCLEOTIDE SEQUENCE [LARGE SCALE GENOMIC DNA]</scope>
    <source>
        <strain evidence="2 3">MUT 4182</strain>
    </source>
</reference>
<dbReference type="HOGENOM" id="CLU_053177_0_0_1"/>
<dbReference type="Proteomes" id="UP000054248">
    <property type="component" value="Unassembled WGS sequence"/>
</dbReference>
<organism evidence="2 3">
    <name type="scientific">Tulasnella calospora MUT 4182</name>
    <dbReference type="NCBI Taxonomy" id="1051891"/>
    <lineage>
        <taxon>Eukaryota</taxon>
        <taxon>Fungi</taxon>
        <taxon>Dikarya</taxon>
        <taxon>Basidiomycota</taxon>
        <taxon>Agaricomycotina</taxon>
        <taxon>Agaricomycetes</taxon>
        <taxon>Cantharellales</taxon>
        <taxon>Tulasnellaceae</taxon>
        <taxon>Tulasnella</taxon>
    </lineage>
</organism>
<gene>
    <name evidence="2" type="ORF">M407DRAFT_7201</name>
</gene>
<dbReference type="EMBL" id="KN823006">
    <property type="protein sequence ID" value="KIO27612.1"/>
    <property type="molecule type" value="Genomic_DNA"/>
</dbReference>
<accession>A0A0C3M1L3</accession>
<reference evidence="3" key="2">
    <citation type="submission" date="2015-01" db="EMBL/GenBank/DDBJ databases">
        <title>Evolutionary Origins and Diversification of the Mycorrhizal Mutualists.</title>
        <authorList>
            <consortium name="DOE Joint Genome Institute"/>
            <consortium name="Mycorrhizal Genomics Consortium"/>
            <person name="Kohler A."/>
            <person name="Kuo A."/>
            <person name="Nagy L.G."/>
            <person name="Floudas D."/>
            <person name="Copeland A."/>
            <person name="Barry K.W."/>
            <person name="Cichocki N."/>
            <person name="Veneault-Fourrey C."/>
            <person name="LaButti K."/>
            <person name="Lindquist E.A."/>
            <person name="Lipzen A."/>
            <person name="Lundell T."/>
            <person name="Morin E."/>
            <person name="Murat C."/>
            <person name="Riley R."/>
            <person name="Ohm R."/>
            <person name="Sun H."/>
            <person name="Tunlid A."/>
            <person name="Henrissat B."/>
            <person name="Grigoriev I.V."/>
            <person name="Hibbett D.S."/>
            <person name="Martin F."/>
        </authorList>
    </citation>
    <scope>NUCLEOTIDE SEQUENCE [LARGE SCALE GENOMIC DNA]</scope>
    <source>
        <strain evidence="3">MUT 4182</strain>
    </source>
</reference>
<dbReference type="AlphaFoldDB" id="A0A0C3M1L3"/>
<dbReference type="PANTHER" id="PTHR42076">
    <property type="entry name" value="CYANOVIRIN-N HOMOLOG"/>
    <property type="match status" value="1"/>
</dbReference>
<sequence>MAFSLSSTNVRLDGTTIRAKCKTKDGKLVDSALDLNLHIGNKEGNFSLSIGLFGASASDIRLDGSTLHAVLATSKQVKAPKFIDLNACLENINGALTFVKPKQRITQSCSAIIFQGSTLKGLCLGSDGKLHPSTIELNGCYSNDDGRFVPGGSAFTTARRMDLVSSGGKVILRGQLRSRDDGWRNAEVDLSVGVVNTDGKLHFVKEGGKFDQDGPVTLSFDLTPFARTVVDGLPLLAGNEVWAKRVAAFCANSPIICVTLVLGSLFGGPIGSIVSAGIITPIGLVVESGIADVIKDPVLKAKYEEAIVGRFICETISHMLVDNGAELLVEAVGELAVLDVETAVAEVRGVFRGAKVAVAELGSYRLLKKVVDAVCKKQTPQDWLETLEKVEKLKQA</sequence>
<feature type="domain" description="Cyanovirin-N" evidence="1">
    <location>
        <begin position="106"/>
        <end position="203"/>
    </location>
</feature>
<dbReference type="PANTHER" id="PTHR42076:SF1">
    <property type="entry name" value="CYANOVIRIN-N DOMAIN-CONTAINING PROTEIN"/>
    <property type="match status" value="1"/>
</dbReference>
<keyword evidence="3" id="KW-1185">Reference proteome</keyword>
<name>A0A0C3M1L3_9AGAM</name>
<dbReference type="InterPro" id="IPR011058">
    <property type="entry name" value="Cyanovirin-N"/>
</dbReference>
<dbReference type="SUPFAM" id="SSF51322">
    <property type="entry name" value="Cyanovirin-N"/>
    <property type="match status" value="2"/>
</dbReference>
<dbReference type="STRING" id="1051891.A0A0C3M1L3"/>
<dbReference type="InterPro" id="IPR036673">
    <property type="entry name" value="Cyanovirin-N_sf"/>
</dbReference>
<proteinExistence type="predicted"/>
<protein>
    <recommendedName>
        <fullName evidence="1">Cyanovirin-N domain-containing protein</fullName>
    </recommendedName>
</protein>
<evidence type="ECO:0000313" key="2">
    <source>
        <dbReference type="EMBL" id="KIO27612.1"/>
    </source>
</evidence>
<evidence type="ECO:0000259" key="1">
    <source>
        <dbReference type="SMART" id="SM01111"/>
    </source>
</evidence>
<dbReference type="OrthoDB" id="3193330at2759"/>
<evidence type="ECO:0000313" key="3">
    <source>
        <dbReference type="Proteomes" id="UP000054248"/>
    </source>
</evidence>
<dbReference type="Gene3D" id="2.30.60.10">
    <property type="entry name" value="Cyanovirin-N"/>
    <property type="match status" value="2"/>
</dbReference>